<dbReference type="AlphaFoldDB" id="A0AAD4PUY1"/>
<comment type="caution">
    <text evidence="4">The sequence shown here is derived from an EMBL/GenBank/DDBJ whole genome shotgun (WGS) entry which is preliminary data.</text>
</comment>
<evidence type="ECO:0000313" key="5">
    <source>
        <dbReference type="Proteomes" id="UP001201262"/>
    </source>
</evidence>
<evidence type="ECO:0000313" key="4">
    <source>
        <dbReference type="EMBL" id="KAH8690654.1"/>
    </source>
</evidence>
<dbReference type="EMBL" id="JAJTJA010000013">
    <property type="protein sequence ID" value="KAH8690654.1"/>
    <property type="molecule type" value="Genomic_DNA"/>
</dbReference>
<keyword evidence="3" id="KW-0812">Transmembrane</keyword>
<accession>A0AAD4PUY1</accession>
<dbReference type="GO" id="GO:0043386">
    <property type="term" value="P:mycotoxin biosynthetic process"/>
    <property type="evidence" value="ECO:0007669"/>
    <property type="project" value="InterPro"/>
</dbReference>
<evidence type="ECO:0008006" key="6">
    <source>
        <dbReference type="Google" id="ProtNLM"/>
    </source>
</evidence>
<sequence>MPANPQHQYSLIPKEAASQDGDDNRNSIENSSSIYDSPLVRKSSALGKRTTLVVIQIGILVVYTVLLVVVGIFFFPGVFHNLRNPYNLKYNAIQDAYRYQVREVDYNFNSTNPFKGAPIADIEEEWTRLMNGAHTLRVQEADMKKMNMSSIQMSDGSGDYLAVPISYHMLHCLYNIYRYNHPEFYGEDKGGPDWIVKHTDHCIDNLRHFVQCHVGTGFETWKWLETRKLPWPVVSTEEICVDWTYFDSRVRAQSIPAVDMKTMRNGKLVSHPKYGPVYEEDYYNHTLAA</sequence>
<dbReference type="InterPro" id="IPR021765">
    <property type="entry name" value="UstYa-like"/>
</dbReference>
<evidence type="ECO:0000256" key="3">
    <source>
        <dbReference type="SAM" id="Phobius"/>
    </source>
</evidence>
<dbReference type="Proteomes" id="UP001201262">
    <property type="component" value="Unassembled WGS sequence"/>
</dbReference>
<keyword evidence="3" id="KW-0472">Membrane</keyword>
<dbReference type="GeneID" id="70247587"/>
<evidence type="ECO:0000256" key="1">
    <source>
        <dbReference type="ARBA" id="ARBA00035112"/>
    </source>
</evidence>
<name>A0AAD4PUY1_9EURO</name>
<dbReference type="Pfam" id="PF11807">
    <property type="entry name" value="UstYa"/>
    <property type="match status" value="1"/>
</dbReference>
<dbReference type="RefSeq" id="XP_046066850.1">
    <property type="nucleotide sequence ID" value="XM_046217300.1"/>
</dbReference>
<organism evidence="4 5">
    <name type="scientific">Talaromyces proteolyticus</name>
    <dbReference type="NCBI Taxonomy" id="1131652"/>
    <lineage>
        <taxon>Eukaryota</taxon>
        <taxon>Fungi</taxon>
        <taxon>Dikarya</taxon>
        <taxon>Ascomycota</taxon>
        <taxon>Pezizomycotina</taxon>
        <taxon>Eurotiomycetes</taxon>
        <taxon>Eurotiomycetidae</taxon>
        <taxon>Eurotiales</taxon>
        <taxon>Trichocomaceae</taxon>
        <taxon>Talaromyces</taxon>
        <taxon>Talaromyces sect. Bacilispori</taxon>
    </lineage>
</organism>
<evidence type="ECO:0000256" key="2">
    <source>
        <dbReference type="SAM" id="MobiDB-lite"/>
    </source>
</evidence>
<dbReference type="PANTHER" id="PTHR33365:SF12">
    <property type="entry name" value="TAT PATHWAY SIGNAL SEQUENCE"/>
    <property type="match status" value="1"/>
</dbReference>
<feature type="region of interest" description="Disordered" evidence="2">
    <location>
        <begin position="1"/>
        <end position="30"/>
    </location>
</feature>
<keyword evidence="5" id="KW-1185">Reference proteome</keyword>
<protein>
    <recommendedName>
        <fullName evidence="6">Tat pathway signal sequence</fullName>
    </recommendedName>
</protein>
<reference evidence="4" key="1">
    <citation type="submission" date="2021-12" db="EMBL/GenBank/DDBJ databases">
        <title>Convergent genome expansion in fungi linked to evolution of root-endophyte symbiosis.</title>
        <authorList>
            <consortium name="DOE Joint Genome Institute"/>
            <person name="Ke Y.-H."/>
            <person name="Bonito G."/>
            <person name="Liao H.-L."/>
            <person name="Looney B."/>
            <person name="Rojas-Flechas A."/>
            <person name="Nash J."/>
            <person name="Hameed K."/>
            <person name="Schadt C."/>
            <person name="Martin F."/>
            <person name="Crous P.W."/>
            <person name="Miettinen O."/>
            <person name="Magnuson J.K."/>
            <person name="Labbe J."/>
            <person name="Jacobson D."/>
            <person name="Doktycz M.J."/>
            <person name="Veneault-Fourrey C."/>
            <person name="Kuo A."/>
            <person name="Mondo S."/>
            <person name="Calhoun S."/>
            <person name="Riley R."/>
            <person name="Ohm R."/>
            <person name="LaButti K."/>
            <person name="Andreopoulos B."/>
            <person name="Pangilinan J."/>
            <person name="Nolan M."/>
            <person name="Tritt A."/>
            <person name="Clum A."/>
            <person name="Lipzen A."/>
            <person name="Daum C."/>
            <person name="Barry K."/>
            <person name="Grigoriev I.V."/>
            <person name="Vilgalys R."/>
        </authorList>
    </citation>
    <scope>NUCLEOTIDE SEQUENCE</scope>
    <source>
        <strain evidence="4">PMI_201</strain>
    </source>
</reference>
<gene>
    <name evidence="4" type="ORF">BGW36DRAFT_389120</name>
</gene>
<feature type="transmembrane region" description="Helical" evidence="3">
    <location>
        <begin position="51"/>
        <end position="75"/>
    </location>
</feature>
<dbReference type="PANTHER" id="PTHR33365">
    <property type="entry name" value="YALI0B05434P"/>
    <property type="match status" value="1"/>
</dbReference>
<proteinExistence type="inferred from homology"/>
<keyword evidence="3" id="KW-1133">Transmembrane helix</keyword>
<comment type="similarity">
    <text evidence="1">Belongs to the ustYa family.</text>
</comment>